<protein>
    <submittedName>
        <fullName evidence="2">Uncharacterized protein</fullName>
    </submittedName>
</protein>
<evidence type="ECO:0000313" key="3">
    <source>
        <dbReference type="Proteomes" id="UP001156141"/>
    </source>
</evidence>
<dbReference type="EMBL" id="JAKVQD010000002">
    <property type="protein sequence ID" value="MCH4552605.1"/>
    <property type="molecule type" value="Genomic_DNA"/>
</dbReference>
<dbReference type="InterPro" id="IPR036249">
    <property type="entry name" value="Thioredoxin-like_sf"/>
</dbReference>
<evidence type="ECO:0000256" key="1">
    <source>
        <dbReference type="SAM" id="SignalP"/>
    </source>
</evidence>
<organism evidence="2 3">
    <name type="scientific">Aestuariibaculum lutulentum</name>
    <dbReference type="NCBI Taxonomy" id="2920935"/>
    <lineage>
        <taxon>Bacteria</taxon>
        <taxon>Pseudomonadati</taxon>
        <taxon>Bacteroidota</taxon>
        <taxon>Flavobacteriia</taxon>
        <taxon>Flavobacteriales</taxon>
        <taxon>Flavobacteriaceae</taxon>
    </lineage>
</organism>
<feature type="chain" id="PRO_5046780291" evidence="1">
    <location>
        <begin position="24"/>
        <end position="280"/>
    </location>
</feature>
<feature type="signal peptide" evidence="1">
    <location>
        <begin position="1"/>
        <end position="23"/>
    </location>
</feature>
<reference evidence="2" key="1">
    <citation type="submission" date="2022-02" db="EMBL/GenBank/DDBJ databases">
        <title>Aestuariibaculum sp., a marine bacterium isolated from sediment in Guangxi.</title>
        <authorList>
            <person name="Ying J."/>
        </authorList>
    </citation>
    <scope>NUCLEOTIDE SEQUENCE</scope>
    <source>
        <strain evidence="2">L182</strain>
    </source>
</reference>
<dbReference type="SUPFAM" id="SSF52833">
    <property type="entry name" value="Thioredoxin-like"/>
    <property type="match status" value="1"/>
</dbReference>
<keyword evidence="3" id="KW-1185">Reference proteome</keyword>
<proteinExistence type="predicted"/>
<sequence>MISNIINTLLILTFSLIGSTGVAQDTINSNFPSKPYNGPPLSQELKDFAKDFFSENYKFKRLNMIEGTVDDALFEAKQQGKYLFVITSFGNQKRSITDNAFRALDLNKSLNEFDFDNFLFYECNFSDYRNKYLFWAFNNIAYPTGFIFSKDGRLINIIVGVDDISNGYTLLGGFTYVQNKSFNNRLNLQGKNAINFIDTQLSAFQTLLDPESKTEDYNKAYNAVIDSFNKEQYYFNIFLAEQLSKKLGLKEQELIYALKLKSLESDPYNRQLFDLLIEND</sequence>
<dbReference type="Proteomes" id="UP001156141">
    <property type="component" value="Unassembled WGS sequence"/>
</dbReference>
<gene>
    <name evidence="2" type="ORF">MKW35_08235</name>
</gene>
<keyword evidence="1" id="KW-0732">Signal</keyword>
<name>A0ABS9RI32_9FLAO</name>
<comment type="caution">
    <text evidence="2">The sequence shown here is derived from an EMBL/GenBank/DDBJ whole genome shotgun (WGS) entry which is preliminary data.</text>
</comment>
<evidence type="ECO:0000313" key="2">
    <source>
        <dbReference type="EMBL" id="MCH4552605.1"/>
    </source>
</evidence>
<dbReference type="RefSeq" id="WP_240572935.1">
    <property type="nucleotide sequence ID" value="NZ_CP136709.1"/>
</dbReference>
<accession>A0ABS9RI32</accession>